<protein>
    <recommendedName>
        <fullName evidence="4">Glutaredoxin domain-containing protein</fullName>
    </recommendedName>
</protein>
<dbReference type="PRINTS" id="PR00160">
    <property type="entry name" value="GLUTAREDOXIN"/>
</dbReference>
<dbReference type="PROSITE" id="PS51354">
    <property type="entry name" value="GLUTAREDOXIN_2"/>
    <property type="match status" value="1"/>
</dbReference>
<evidence type="ECO:0000313" key="6">
    <source>
        <dbReference type="Proteomes" id="UP001460270"/>
    </source>
</evidence>
<organism evidence="5 6">
    <name type="scientific">Mugilogobius chulae</name>
    <name type="common">yellowstripe goby</name>
    <dbReference type="NCBI Taxonomy" id="88201"/>
    <lineage>
        <taxon>Eukaryota</taxon>
        <taxon>Metazoa</taxon>
        <taxon>Chordata</taxon>
        <taxon>Craniata</taxon>
        <taxon>Vertebrata</taxon>
        <taxon>Euteleostomi</taxon>
        <taxon>Actinopterygii</taxon>
        <taxon>Neopterygii</taxon>
        <taxon>Teleostei</taxon>
        <taxon>Neoteleostei</taxon>
        <taxon>Acanthomorphata</taxon>
        <taxon>Gobiaria</taxon>
        <taxon>Gobiiformes</taxon>
        <taxon>Gobioidei</taxon>
        <taxon>Gobiidae</taxon>
        <taxon>Gobionellinae</taxon>
        <taxon>Mugilogobius</taxon>
    </lineage>
</organism>
<gene>
    <name evidence="5" type="ORF">WMY93_002929</name>
</gene>
<keyword evidence="2" id="KW-1015">Disulfide bond</keyword>
<dbReference type="InterPro" id="IPR002109">
    <property type="entry name" value="Glutaredoxin"/>
</dbReference>
<keyword evidence="6" id="KW-1185">Reference proteome</keyword>
<comment type="caution">
    <text evidence="5">The sequence shown here is derived from an EMBL/GenBank/DDBJ whole genome shotgun (WGS) entry which is preliminary data.</text>
</comment>
<dbReference type="GO" id="GO:0009055">
    <property type="term" value="F:electron transfer activity"/>
    <property type="evidence" value="ECO:0007669"/>
    <property type="project" value="TreeGrafter"/>
</dbReference>
<dbReference type="InterPro" id="IPR051548">
    <property type="entry name" value="Grx-like_ET"/>
</dbReference>
<reference evidence="6" key="1">
    <citation type="submission" date="2024-04" db="EMBL/GenBank/DDBJ databases">
        <title>Salinicola lusitanus LLJ914,a marine bacterium isolated from the Okinawa Trough.</title>
        <authorList>
            <person name="Li J."/>
        </authorList>
    </citation>
    <scope>NUCLEOTIDE SEQUENCE [LARGE SCALE GENOMIC DNA]</scope>
</reference>
<sequence length="253" mass="27679">MVPATATSTSPCGDDNALRPLVSRFGFSCRRSSRVKAKRHGGDGEQPLGRVTLYSIQGCPHCVQAKATLGRLGVPVCDVDLGKHPGLRARVKELTGRTTVPQIFFNSVHIGGNDELQKMNPTELERLVNLVTNEPISIDGPPLPMDDPSEETVNESDGAAELSLILRDLILKLFTQHLSSDGKFVDYKGMSANPAFDRYCDLAIQLQRVELLSLSREEKLAFFITSTMHWLFMGFCVLELPPTCGKGTSSSTM</sequence>
<dbReference type="SUPFAM" id="SSF52833">
    <property type="entry name" value="Thioredoxin-like"/>
    <property type="match status" value="1"/>
</dbReference>
<feature type="domain" description="Glutaredoxin" evidence="4">
    <location>
        <begin position="51"/>
        <end position="110"/>
    </location>
</feature>
<dbReference type="Pfam" id="PF00462">
    <property type="entry name" value="Glutaredoxin"/>
    <property type="match status" value="1"/>
</dbReference>
<dbReference type="GO" id="GO:0045454">
    <property type="term" value="P:cell redox homeostasis"/>
    <property type="evidence" value="ECO:0007669"/>
    <property type="project" value="TreeGrafter"/>
</dbReference>
<evidence type="ECO:0000256" key="3">
    <source>
        <dbReference type="ARBA" id="ARBA00023284"/>
    </source>
</evidence>
<dbReference type="AlphaFoldDB" id="A0AAW0PUW2"/>
<proteinExistence type="predicted"/>
<dbReference type="Proteomes" id="UP001460270">
    <property type="component" value="Unassembled WGS sequence"/>
</dbReference>
<accession>A0AAW0PUW2</accession>
<evidence type="ECO:0000259" key="4">
    <source>
        <dbReference type="Pfam" id="PF00462"/>
    </source>
</evidence>
<evidence type="ECO:0000256" key="1">
    <source>
        <dbReference type="ARBA" id="ARBA00002549"/>
    </source>
</evidence>
<evidence type="ECO:0000256" key="2">
    <source>
        <dbReference type="ARBA" id="ARBA00023157"/>
    </source>
</evidence>
<name>A0AAW0PUW2_9GOBI</name>
<dbReference type="PANTHER" id="PTHR34386:SF1">
    <property type="entry name" value="GLUTAREDOXIN-LIKE PROTEIN NRDH"/>
    <property type="match status" value="1"/>
</dbReference>
<keyword evidence="3" id="KW-0676">Redox-active center</keyword>
<comment type="function">
    <text evidence="1">Has a glutathione-disulfide oxidoreductase activity in the presence of NADPH and glutathione reductase. Reduces low molecular weight disulfides and proteins.</text>
</comment>
<evidence type="ECO:0000313" key="5">
    <source>
        <dbReference type="EMBL" id="KAK7939603.1"/>
    </source>
</evidence>
<dbReference type="PROSITE" id="PS00195">
    <property type="entry name" value="GLUTAREDOXIN_1"/>
    <property type="match status" value="1"/>
</dbReference>
<dbReference type="InterPro" id="IPR011767">
    <property type="entry name" value="GLR_AS"/>
</dbReference>
<dbReference type="EMBL" id="JBBPFD010000002">
    <property type="protein sequence ID" value="KAK7939603.1"/>
    <property type="molecule type" value="Genomic_DNA"/>
</dbReference>
<dbReference type="InterPro" id="IPR036249">
    <property type="entry name" value="Thioredoxin-like_sf"/>
</dbReference>
<dbReference type="Gene3D" id="3.40.30.10">
    <property type="entry name" value="Glutaredoxin"/>
    <property type="match status" value="1"/>
</dbReference>
<dbReference type="PANTHER" id="PTHR34386">
    <property type="entry name" value="GLUTAREDOXIN"/>
    <property type="match status" value="1"/>
</dbReference>
<dbReference type="InterPro" id="IPR014025">
    <property type="entry name" value="Glutaredoxin_subgr"/>
</dbReference>